<gene>
    <name evidence="12" type="primary">holA</name>
    <name evidence="12" type="ORF">M3P05_04270</name>
</gene>
<dbReference type="Pfam" id="PF06144">
    <property type="entry name" value="DNA_pol3_delta"/>
    <property type="match status" value="1"/>
</dbReference>
<evidence type="ECO:0000259" key="11">
    <source>
        <dbReference type="Pfam" id="PF21694"/>
    </source>
</evidence>
<proteinExistence type="inferred from homology"/>
<comment type="similarity">
    <text evidence="7">Belongs to the DNA polymerase HolA subunit family.</text>
</comment>
<comment type="catalytic activity">
    <reaction evidence="8">
        <text>DNA(n) + a 2'-deoxyribonucleoside 5'-triphosphate = DNA(n+1) + diphosphate</text>
        <dbReference type="Rhea" id="RHEA:22508"/>
        <dbReference type="Rhea" id="RHEA-COMP:17339"/>
        <dbReference type="Rhea" id="RHEA-COMP:17340"/>
        <dbReference type="ChEBI" id="CHEBI:33019"/>
        <dbReference type="ChEBI" id="CHEBI:61560"/>
        <dbReference type="ChEBI" id="CHEBI:173112"/>
        <dbReference type="EC" id="2.7.7.7"/>
    </reaction>
</comment>
<dbReference type="Gene3D" id="1.10.8.60">
    <property type="match status" value="1"/>
</dbReference>
<dbReference type="Gene3D" id="1.20.272.10">
    <property type="match status" value="1"/>
</dbReference>
<reference evidence="12 13" key="1">
    <citation type="submission" date="2022-05" db="EMBL/GenBank/DDBJ databases">
        <authorList>
            <person name="Park J.-S."/>
        </authorList>
    </citation>
    <scope>NUCLEOTIDE SEQUENCE [LARGE SCALE GENOMIC DNA]</scope>
    <source>
        <strain evidence="12 13">2012CJ34-2</strain>
    </source>
</reference>
<dbReference type="InterPro" id="IPR010372">
    <property type="entry name" value="DNA_pol3_delta_N"/>
</dbReference>
<evidence type="ECO:0000313" key="12">
    <source>
        <dbReference type="EMBL" id="MCL6269158.1"/>
    </source>
</evidence>
<organism evidence="12 13">
    <name type="scientific">Parendozoicomonas callyspongiae</name>
    <dbReference type="NCBI Taxonomy" id="2942213"/>
    <lineage>
        <taxon>Bacteria</taxon>
        <taxon>Pseudomonadati</taxon>
        <taxon>Pseudomonadota</taxon>
        <taxon>Gammaproteobacteria</taxon>
        <taxon>Oceanospirillales</taxon>
        <taxon>Endozoicomonadaceae</taxon>
        <taxon>Parendozoicomonas</taxon>
    </lineage>
</organism>
<dbReference type="PANTHER" id="PTHR34388:SF1">
    <property type="entry name" value="DNA POLYMERASE III SUBUNIT DELTA"/>
    <property type="match status" value="1"/>
</dbReference>
<evidence type="ECO:0000256" key="2">
    <source>
        <dbReference type="ARBA" id="ARBA00017703"/>
    </source>
</evidence>
<accession>A0ABT0PF50</accession>
<evidence type="ECO:0000256" key="7">
    <source>
        <dbReference type="ARBA" id="ARBA00034754"/>
    </source>
</evidence>
<dbReference type="SUPFAM" id="SSF48019">
    <property type="entry name" value="post-AAA+ oligomerization domain-like"/>
    <property type="match status" value="1"/>
</dbReference>
<dbReference type="GO" id="GO:0003887">
    <property type="term" value="F:DNA-directed DNA polymerase activity"/>
    <property type="evidence" value="ECO:0007669"/>
    <property type="project" value="UniProtKB-EC"/>
</dbReference>
<dbReference type="NCBIfam" id="TIGR01128">
    <property type="entry name" value="holA"/>
    <property type="match status" value="1"/>
</dbReference>
<dbReference type="InterPro" id="IPR027417">
    <property type="entry name" value="P-loop_NTPase"/>
</dbReference>
<dbReference type="InterPro" id="IPR048466">
    <property type="entry name" value="DNA_pol3_delta-like_C"/>
</dbReference>
<keyword evidence="3 12" id="KW-0808">Transferase</keyword>
<evidence type="ECO:0000256" key="5">
    <source>
        <dbReference type="ARBA" id="ARBA00022705"/>
    </source>
</evidence>
<dbReference type="PANTHER" id="PTHR34388">
    <property type="entry name" value="DNA POLYMERASE III SUBUNIT DELTA"/>
    <property type="match status" value="1"/>
</dbReference>
<dbReference type="Gene3D" id="3.40.50.300">
    <property type="entry name" value="P-loop containing nucleotide triphosphate hydrolases"/>
    <property type="match status" value="1"/>
</dbReference>
<dbReference type="InterPro" id="IPR005790">
    <property type="entry name" value="DNA_polIII_delta"/>
</dbReference>
<dbReference type="RefSeq" id="WP_249698075.1">
    <property type="nucleotide sequence ID" value="NZ_JAMFLX010000004.1"/>
</dbReference>
<keyword evidence="13" id="KW-1185">Reference proteome</keyword>
<keyword evidence="5" id="KW-0235">DNA replication</keyword>
<dbReference type="SUPFAM" id="SSF52540">
    <property type="entry name" value="P-loop containing nucleoside triphosphate hydrolases"/>
    <property type="match status" value="1"/>
</dbReference>
<dbReference type="InterPro" id="IPR008921">
    <property type="entry name" value="DNA_pol3_clamp-load_cplx_C"/>
</dbReference>
<dbReference type="EC" id="2.7.7.7" evidence="1 9"/>
<keyword evidence="4 12" id="KW-0548">Nucleotidyltransferase</keyword>
<feature type="domain" description="DNA polymerase III delta N-terminal" evidence="10">
    <location>
        <begin position="20"/>
        <end position="136"/>
    </location>
</feature>
<keyword evidence="6" id="KW-0239">DNA-directed DNA polymerase</keyword>
<evidence type="ECO:0000256" key="6">
    <source>
        <dbReference type="ARBA" id="ARBA00022932"/>
    </source>
</evidence>
<evidence type="ECO:0000313" key="13">
    <source>
        <dbReference type="Proteomes" id="UP001203338"/>
    </source>
</evidence>
<feature type="domain" description="DNA polymerase III delta subunit-like C-terminal" evidence="11">
    <location>
        <begin position="211"/>
        <end position="317"/>
    </location>
</feature>
<evidence type="ECO:0000259" key="10">
    <source>
        <dbReference type="Pfam" id="PF06144"/>
    </source>
</evidence>
<comment type="caution">
    <text evidence="12">The sequence shown here is derived from an EMBL/GenBank/DDBJ whole genome shotgun (WGS) entry which is preliminary data.</text>
</comment>
<name>A0ABT0PF50_9GAMM</name>
<sequence>MKIRFEQLPGQLQKGLAPVYIIAGDEPLQIEEACDTIRGAAKDNGFTDRVVHHVEPGFSWQEILAEANSLSLFATRQLIEIRVAFDKIGDGKKVLEEYAKNLPPDTILLIITSRISKKHEKTKWFAAMEKHGCFVQVWPVEPHQMPGWVAHRLKKAGLRAEQEAITLLADLLEGNLLAAAQEIERLKLLAGSEIITVDTVQNVVSDSARYDVFGLADAVLSGDIRHSLRIYNGLVSEGTEPTIILWALTRELRLANHMASGLRHGMTIDAVIEQVAGPHRQVPFMLKKRKGHYLNFIHRHGERAIREMINHGARIDRMLKGAAPHGNPSDELQGLAMHMAGLPTPVSLASNI</sequence>
<dbReference type="Pfam" id="PF21694">
    <property type="entry name" value="DNA_pol3_delta_C"/>
    <property type="match status" value="1"/>
</dbReference>
<evidence type="ECO:0000256" key="4">
    <source>
        <dbReference type="ARBA" id="ARBA00022695"/>
    </source>
</evidence>
<dbReference type="Proteomes" id="UP001203338">
    <property type="component" value="Unassembled WGS sequence"/>
</dbReference>
<dbReference type="EMBL" id="JAMFLX010000004">
    <property type="protein sequence ID" value="MCL6269158.1"/>
    <property type="molecule type" value="Genomic_DNA"/>
</dbReference>
<evidence type="ECO:0000256" key="1">
    <source>
        <dbReference type="ARBA" id="ARBA00012417"/>
    </source>
</evidence>
<evidence type="ECO:0000256" key="8">
    <source>
        <dbReference type="ARBA" id="ARBA00049244"/>
    </source>
</evidence>
<evidence type="ECO:0000256" key="9">
    <source>
        <dbReference type="NCBIfam" id="TIGR01128"/>
    </source>
</evidence>
<dbReference type="CDD" id="cd18138">
    <property type="entry name" value="HLD_clamp_pol_III_delta"/>
    <property type="match status" value="1"/>
</dbReference>
<protein>
    <recommendedName>
        <fullName evidence="2 9">DNA polymerase III subunit delta</fullName>
        <ecNumber evidence="1 9">2.7.7.7</ecNumber>
    </recommendedName>
</protein>
<evidence type="ECO:0000256" key="3">
    <source>
        <dbReference type="ARBA" id="ARBA00022679"/>
    </source>
</evidence>